<organism evidence="1 2">
    <name type="scientific">Kribbella orskensis</name>
    <dbReference type="NCBI Taxonomy" id="2512216"/>
    <lineage>
        <taxon>Bacteria</taxon>
        <taxon>Bacillati</taxon>
        <taxon>Actinomycetota</taxon>
        <taxon>Actinomycetes</taxon>
        <taxon>Propionibacteriales</taxon>
        <taxon>Kribbellaceae</taxon>
        <taxon>Kribbella</taxon>
    </lineage>
</organism>
<keyword evidence="2" id="KW-1185">Reference proteome</keyword>
<protein>
    <submittedName>
        <fullName evidence="1">Uncharacterized protein DUF4232</fullName>
    </submittedName>
</protein>
<gene>
    <name evidence="1" type="ORF">EV644_112131</name>
</gene>
<dbReference type="EMBL" id="SLWM01000012">
    <property type="protein sequence ID" value="TCO18383.1"/>
    <property type="molecule type" value="Genomic_DNA"/>
</dbReference>
<comment type="caution">
    <text evidence="1">The sequence shown here is derived from an EMBL/GenBank/DDBJ whole genome shotgun (WGS) entry which is preliminary data.</text>
</comment>
<dbReference type="Proteomes" id="UP000295818">
    <property type="component" value="Unassembled WGS sequence"/>
</dbReference>
<evidence type="ECO:0000313" key="1">
    <source>
        <dbReference type="EMBL" id="TCO18383.1"/>
    </source>
</evidence>
<evidence type="ECO:0000313" key="2">
    <source>
        <dbReference type="Proteomes" id="UP000295818"/>
    </source>
</evidence>
<accession>A0ABY2BF17</accession>
<proteinExistence type="predicted"/>
<name>A0ABY2BF17_9ACTN</name>
<reference evidence="1 2" key="1">
    <citation type="journal article" date="2015" name="Stand. Genomic Sci.">
        <title>Genomic Encyclopedia of Bacterial and Archaeal Type Strains, Phase III: the genomes of soil and plant-associated and newly described type strains.</title>
        <authorList>
            <person name="Whitman W.B."/>
            <person name="Woyke T."/>
            <person name="Klenk H.P."/>
            <person name="Zhou Y."/>
            <person name="Lilburn T.G."/>
            <person name="Beck B.J."/>
            <person name="De Vos P."/>
            <person name="Vandamme P."/>
            <person name="Eisen J.A."/>
            <person name="Garrity G."/>
            <person name="Hugenholtz P."/>
            <person name="Kyrpides N.C."/>
        </authorList>
    </citation>
    <scope>NUCLEOTIDE SEQUENCE [LARGE SCALE GENOMIC DNA]</scope>
    <source>
        <strain evidence="1 2">VKM Ac-2538</strain>
    </source>
</reference>
<sequence length="94" mass="9690">MLAVLVMKKVAVARGSFYLATDPGPARIRLGKGESALAAVSWSNTVEVYGGAVAGTYLSVARGKGAAPVVRPVVTDIGTTGKVELTAWLLKFAN</sequence>